<accession>A0ABU3DLH5</accession>
<dbReference type="Proteomes" id="UP001265259">
    <property type="component" value="Unassembled WGS sequence"/>
</dbReference>
<proteinExistence type="predicted"/>
<feature type="transmembrane region" description="Helical" evidence="1">
    <location>
        <begin position="128"/>
        <end position="146"/>
    </location>
</feature>
<feature type="transmembrane region" description="Helical" evidence="1">
    <location>
        <begin position="81"/>
        <end position="99"/>
    </location>
</feature>
<comment type="caution">
    <text evidence="3">The sequence shown here is derived from an EMBL/GenBank/DDBJ whole genome shotgun (WGS) entry which is preliminary data.</text>
</comment>
<name>A0ABU3DLH5_9RHOB</name>
<keyword evidence="4" id="KW-1185">Reference proteome</keyword>
<dbReference type="EMBL" id="JAVRHL010000006">
    <property type="protein sequence ID" value="MDT0684574.1"/>
    <property type="molecule type" value="Genomic_DNA"/>
</dbReference>
<feature type="transmembrane region" description="Helical" evidence="1">
    <location>
        <begin position="105"/>
        <end position="121"/>
    </location>
</feature>
<evidence type="ECO:0000259" key="2">
    <source>
        <dbReference type="Pfam" id="PF07331"/>
    </source>
</evidence>
<feature type="transmembrane region" description="Helical" evidence="1">
    <location>
        <begin position="7"/>
        <end position="27"/>
    </location>
</feature>
<protein>
    <submittedName>
        <fullName evidence="3">Tripartite tricarboxylate transporter TctB family protein</fullName>
    </submittedName>
</protein>
<keyword evidence="1" id="KW-0812">Transmembrane</keyword>
<evidence type="ECO:0000256" key="1">
    <source>
        <dbReference type="SAM" id="Phobius"/>
    </source>
</evidence>
<organism evidence="3 4">
    <name type="scientific">Tropicimonas omnivorans</name>
    <dbReference type="NCBI Taxonomy" id="3075590"/>
    <lineage>
        <taxon>Bacteria</taxon>
        <taxon>Pseudomonadati</taxon>
        <taxon>Pseudomonadota</taxon>
        <taxon>Alphaproteobacteria</taxon>
        <taxon>Rhodobacterales</taxon>
        <taxon>Roseobacteraceae</taxon>
        <taxon>Tropicimonas</taxon>
    </lineage>
</organism>
<feature type="domain" description="DUF1468" evidence="2">
    <location>
        <begin position="7"/>
        <end position="151"/>
    </location>
</feature>
<evidence type="ECO:0000313" key="3">
    <source>
        <dbReference type="EMBL" id="MDT0684574.1"/>
    </source>
</evidence>
<sequence>MTKSDTLIGLILMGVAVAALTPAWTFASVPGMRFGAWTFPVFVTIALGLSGAALTIKSLLSGSEVPEVAEDGVAEPKATPSAIIGFILIVAATLFYIFAADALGFLVTSALIVLALSLFFWRRPIPCLILTLVSVPVAELIFARAFSVPLPRGLLSVTGLF</sequence>
<evidence type="ECO:0000313" key="4">
    <source>
        <dbReference type="Proteomes" id="UP001265259"/>
    </source>
</evidence>
<dbReference type="RefSeq" id="WP_311694200.1">
    <property type="nucleotide sequence ID" value="NZ_JAVRHL010000006.1"/>
</dbReference>
<feature type="transmembrane region" description="Helical" evidence="1">
    <location>
        <begin position="39"/>
        <end position="60"/>
    </location>
</feature>
<dbReference type="Pfam" id="PF07331">
    <property type="entry name" value="TctB"/>
    <property type="match status" value="1"/>
</dbReference>
<keyword evidence="1" id="KW-1133">Transmembrane helix</keyword>
<keyword evidence="1" id="KW-0472">Membrane</keyword>
<reference evidence="3 4" key="1">
    <citation type="submission" date="2023-09" db="EMBL/GenBank/DDBJ databases">
        <authorList>
            <person name="Rey-Velasco X."/>
        </authorList>
    </citation>
    <scope>NUCLEOTIDE SEQUENCE [LARGE SCALE GENOMIC DNA]</scope>
    <source>
        <strain evidence="3 4">F158</strain>
    </source>
</reference>
<dbReference type="InterPro" id="IPR009936">
    <property type="entry name" value="DUF1468"/>
</dbReference>
<gene>
    <name evidence="3" type="ORF">RM543_18075</name>
</gene>